<proteinExistence type="predicted"/>
<gene>
    <name evidence="1" type="ORF">H0G86_006137</name>
</gene>
<organism evidence="1 2">
    <name type="scientific">Trichoderma simmonsii</name>
    <dbReference type="NCBI Taxonomy" id="1491479"/>
    <lineage>
        <taxon>Eukaryota</taxon>
        <taxon>Fungi</taxon>
        <taxon>Dikarya</taxon>
        <taxon>Ascomycota</taxon>
        <taxon>Pezizomycotina</taxon>
        <taxon>Sordariomycetes</taxon>
        <taxon>Hypocreomycetidae</taxon>
        <taxon>Hypocreales</taxon>
        <taxon>Hypocreaceae</taxon>
        <taxon>Trichoderma</taxon>
    </lineage>
</organism>
<evidence type="ECO:0000313" key="1">
    <source>
        <dbReference type="EMBL" id="QYS98987.1"/>
    </source>
</evidence>
<evidence type="ECO:0000313" key="2">
    <source>
        <dbReference type="Proteomes" id="UP000826661"/>
    </source>
</evidence>
<keyword evidence="2" id="KW-1185">Reference proteome</keyword>
<protein>
    <submittedName>
        <fullName evidence="1">Uncharacterized protein</fullName>
    </submittedName>
</protein>
<dbReference type="AlphaFoldDB" id="A0A8G0PFT8"/>
<sequence>MFRYQSRPPTPAPSPRQFRAIFPALEPAKLLRTPCPGQHYGEHAPVRLKIETPVFLLSCQPTGKKKHRLIPTPPVFAARPIGPHRSRYNSSLSFTLFIPPRRPLPCRHTVTSFATLPAAVVPKIPRLSNPSPQEAIASSSDVAVDVTRSIGLLPGSHAAESRFISMMVVAVGNSRR</sequence>
<reference evidence="1 2" key="1">
    <citation type="journal article" date="2021" name="BMC Genomics">
        <title>Telomere-to-telomere genome assembly of asparaginase-producing Trichoderma simmonsii.</title>
        <authorList>
            <person name="Chung D."/>
            <person name="Kwon Y.M."/>
            <person name="Yang Y."/>
        </authorList>
    </citation>
    <scope>NUCLEOTIDE SEQUENCE [LARGE SCALE GENOMIC DNA]</scope>
    <source>
        <strain evidence="1 2">GH-Sj1</strain>
    </source>
</reference>
<accession>A0A8G0PFT8</accession>
<name>A0A8G0PFT8_9HYPO</name>
<dbReference type="EMBL" id="CP075866">
    <property type="protein sequence ID" value="QYS98987.1"/>
    <property type="molecule type" value="Genomic_DNA"/>
</dbReference>
<dbReference type="Proteomes" id="UP000826661">
    <property type="component" value="Chromosome III"/>
</dbReference>